<sequence length="472" mass="52746">MDIWTAEKILLLSFLLKGVRGGDFSISLPEKIEALSGSCVIIKCKFEIEDKYDQDLTEKATGYWHKDGTQSEQIVFNAMSSQNSIIKGNITGRLHEKDCTTVFYDVRSNYSGQYYFRIEGKGGLKWTYTEGHVLMEVIESPPKPTVKLYKDPDQEEVLEGSSVRLRCSAETLCSSPPPTLTWSFTPRIPLSESSRQQELLISDLNFTATHRHHRVTFTCTITYQLQDKNKTAQDNITLHVQYAPKISPSSGCNRTDVTVCFCEVDGNPSPELEWLLSGRPVSNSSNTFISEERLNSTGLRSSITLYQSLTHTTTLQCVGNNTRGTARKLFQLNLLPPERGKQDAHLFSITIGVAVGGSLVMMMLCIIIYSARREYSRSSQTKQEGTTGIIMTDRAIQQEGESEPVYANNFMLSSADDATMNHRESLHYASIDFRNIQPESEEIRGISSLTTDYAVIHYSGEVVETKGSVGGD</sequence>
<dbReference type="InterPro" id="IPR013783">
    <property type="entry name" value="Ig-like_fold"/>
</dbReference>
<feature type="signal peptide" evidence="9">
    <location>
        <begin position="1"/>
        <end position="21"/>
    </location>
</feature>
<dbReference type="PANTHER" id="PTHR12035">
    <property type="entry name" value="SIALIC ACID BINDING IMMUNOGLOBULIN-LIKE LECTIN"/>
    <property type="match status" value="1"/>
</dbReference>
<feature type="chain" id="PRO_5042880494" description="Ig-like domain-containing protein" evidence="9">
    <location>
        <begin position="22"/>
        <end position="472"/>
    </location>
</feature>
<dbReference type="Proteomes" id="UP001364617">
    <property type="component" value="Unassembled WGS sequence"/>
</dbReference>
<dbReference type="SMART" id="SM00409">
    <property type="entry name" value="IG"/>
    <property type="match status" value="2"/>
</dbReference>
<accession>A0AAN9GVN3</accession>
<feature type="domain" description="Ig-like" evidence="10">
    <location>
        <begin position="144"/>
        <end position="237"/>
    </location>
</feature>
<comment type="similarity">
    <text evidence="7">Belongs to the immunoglobulin superfamily. SIGLEC (sialic acid binding Ig-like lectin) family.</text>
</comment>
<dbReference type="InterPro" id="IPR036179">
    <property type="entry name" value="Ig-like_dom_sf"/>
</dbReference>
<keyword evidence="2 8" id="KW-0812">Transmembrane</keyword>
<evidence type="ECO:0000313" key="11">
    <source>
        <dbReference type="EMBL" id="KAK7130175.1"/>
    </source>
</evidence>
<gene>
    <name evidence="11" type="ORF">R3I93_019722</name>
</gene>
<dbReference type="InterPro" id="IPR003599">
    <property type="entry name" value="Ig_sub"/>
</dbReference>
<dbReference type="GO" id="GO:0005886">
    <property type="term" value="C:plasma membrane"/>
    <property type="evidence" value="ECO:0007669"/>
    <property type="project" value="TreeGrafter"/>
</dbReference>
<evidence type="ECO:0000256" key="1">
    <source>
        <dbReference type="ARBA" id="ARBA00004167"/>
    </source>
</evidence>
<dbReference type="GO" id="GO:0030246">
    <property type="term" value="F:carbohydrate binding"/>
    <property type="evidence" value="ECO:0007669"/>
    <property type="project" value="UniProtKB-KW"/>
</dbReference>
<keyword evidence="4" id="KW-0130">Cell adhesion</keyword>
<evidence type="ECO:0000256" key="5">
    <source>
        <dbReference type="ARBA" id="ARBA00022989"/>
    </source>
</evidence>
<dbReference type="SUPFAM" id="SSF48726">
    <property type="entry name" value="Immunoglobulin"/>
    <property type="match status" value="2"/>
</dbReference>
<comment type="subcellular location">
    <subcellularLocation>
        <location evidence="1">Membrane</location>
        <topology evidence="1">Single-pass membrane protein</topology>
    </subcellularLocation>
</comment>
<dbReference type="InterPro" id="IPR007110">
    <property type="entry name" value="Ig-like_dom"/>
</dbReference>
<keyword evidence="12" id="KW-1185">Reference proteome</keyword>
<dbReference type="Gene3D" id="2.60.40.10">
    <property type="entry name" value="Immunoglobulins"/>
    <property type="match status" value="3"/>
</dbReference>
<feature type="domain" description="Ig-like" evidence="10">
    <location>
        <begin position="244"/>
        <end position="333"/>
    </location>
</feature>
<protein>
    <recommendedName>
        <fullName evidence="10">Ig-like domain-containing protein</fullName>
    </recommendedName>
</protein>
<evidence type="ECO:0000256" key="2">
    <source>
        <dbReference type="ARBA" id="ARBA00022692"/>
    </source>
</evidence>
<reference evidence="11 12" key="1">
    <citation type="submission" date="2024-02" db="EMBL/GenBank/DDBJ databases">
        <title>Chromosome-level genome assembly of the Eurasian Minnow (Phoxinus phoxinus).</title>
        <authorList>
            <person name="Oriowo T.O."/>
            <person name="Martin S."/>
            <person name="Stange M."/>
            <person name="Chrysostomakis Y."/>
            <person name="Brown T."/>
            <person name="Winkler S."/>
            <person name="Kukowka S."/>
            <person name="Myers E.W."/>
            <person name="Bohne A."/>
        </authorList>
    </citation>
    <scope>NUCLEOTIDE SEQUENCE [LARGE SCALE GENOMIC DNA]</scope>
    <source>
        <strain evidence="11">ZFMK-TIS-60720</strain>
        <tissue evidence="11">Whole Organism</tissue>
    </source>
</reference>
<keyword evidence="5 8" id="KW-1133">Transmembrane helix</keyword>
<evidence type="ECO:0000256" key="7">
    <source>
        <dbReference type="ARBA" id="ARBA00038361"/>
    </source>
</evidence>
<dbReference type="AlphaFoldDB" id="A0AAN9GVN3"/>
<dbReference type="InterPro" id="IPR051036">
    <property type="entry name" value="SIGLEC"/>
</dbReference>
<comment type="caution">
    <text evidence="11">The sequence shown here is derived from an EMBL/GenBank/DDBJ whole genome shotgun (WGS) entry which is preliminary data.</text>
</comment>
<evidence type="ECO:0000256" key="9">
    <source>
        <dbReference type="SAM" id="SignalP"/>
    </source>
</evidence>
<evidence type="ECO:0000256" key="3">
    <source>
        <dbReference type="ARBA" id="ARBA00022734"/>
    </source>
</evidence>
<organism evidence="11 12">
    <name type="scientific">Phoxinus phoxinus</name>
    <name type="common">Eurasian minnow</name>
    <dbReference type="NCBI Taxonomy" id="58324"/>
    <lineage>
        <taxon>Eukaryota</taxon>
        <taxon>Metazoa</taxon>
        <taxon>Chordata</taxon>
        <taxon>Craniata</taxon>
        <taxon>Vertebrata</taxon>
        <taxon>Euteleostomi</taxon>
        <taxon>Actinopterygii</taxon>
        <taxon>Neopterygii</taxon>
        <taxon>Teleostei</taxon>
        <taxon>Ostariophysi</taxon>
        <taxon>Cypriniformes</taxon>
        <taxon>Leuciscidae</taxon>
        <taxon>Phoxininae</taxon>
        <taxon>Phoxinus</taxon>
    </lineage>
</organism>
<evidence type="ECO:0000313" key="12">
    <source>
        <dbReference type="Proteomes" id="UP001364617"/>
    </source>
</evidence>
<evidence type="ECO:0000256" key="4">
    <source>
        <dbReference type="ARBA" id="ARBA00022889"/>
    </source>
</evidence>
<name>A0AAN9GVN3_9TELE</name>
<dbReference type="PROSITE" id="PS50835">
    <property type="entry name" value="IG_LIKE"/>
    <property type="match status" value="2"/>
</dbReference>
<keyword evidence="6 8" id="KW-0472">Membrane</keyword>
<keyword evidence="9" id="KW-0732">Signal</keyword>
<evidence type="ECO:0000256" key="8">
    <source>
        <dbReference type="SAM" id="Phobius"/>
    </source>
</evidence>
<proteinExistence type="inferred from homology"/>
<evidence type="ECO:0000256" key="6">
    <source>
        <dbReference type="ARBA" id="ARBA00023136"/>
    </source>
</evidence>
<dbReference type="GO" id="GO:0007155">
    <property type="term" value="P:cell adhesion"/>
    <property type="evidence" value="ECO:0007669"/>
    <property type="project" value="UniProtKB-KW"/>
</dbReference>
<dbReference type="Pfam" id="PF13927">
    <property type="entry name" value="Ig_3"/>
    <property type="match status" value="1"/>
</dbReference>
<dbReference type="EMBL" id="JAYKXH010000021">
    <property type="protein sequence ID" value="KAK7130175.1"/>
    <property type="molecule type" value="Genomic_DNA"/>
</dbReference>
<evidence type="ECO:0000259" key="10">
    <source>
        <dbReference type="PROSITE" id="PS50835"/>
    </source>
</evidence>
<dbReference type="GO" id="GO:0033691">
    <property type="term" value="F:sialic acid binding"/>
    <property type="evidence" value="ECO:0007669"/>
    <property type="project" value="TreeGrafter"/>
</dbReference>
<dbReference type="PANTHER" id="PTHR12035:SF125">
    <property type="entry name" value="SIALIC ACID-BINDING IG-LIKE LECTIN 5"/>
    <property type="match status" value="1"/>
</dbReference>
<feature type="transmembrane region" description="Helical" evidence="8">
    <location>
        <begin position="346"/>
        <end position="369"/>
    </location>
</feature>
<keyword evidence="3" id="KW-0430">Lectin</keyword>